<dbReference type="Proteomes" id="UP000027222">
    <property type="component" value="Unassembled WGS sequence"/>
</dbReference>
<dbReference type="AlphaFoldDB" id="A0A067T2F9"/>
<keyword evidence="2" id="KW-1185">Reference proteome</keyword>
<accession>A0A067T2F9</accession>
<gene>
    <name evidence="1" type="ORF">GALMADRAFT_139348</name>
</gene>
<dbReference type="Gene3D" id="3.30.420.10">
    <property type="entry name" value="Ribonuclease H-like superfamily/Ribonuclease H"/>
    <property type="match status" value="1"/>
</dbReference>
<dbReference type="GO" id="GO:0003676">
    <property type="term" value="F:nucleic acid binding"/>
    <property type="evidence" value="ECO:0007669"/>
    <property type="project" value="InterPro"/>
</dbReference>
<evidence type="ECO:0008006" key="3">
    <source>
        <dbReference type="Google" id="ProtNLM"/>
    </source>
</evidence>
<protein>
    <recommendedName>
        <fullName evidence="3">RNase H type-1 domain-containing protein</fullName>
    </recommendedName>
</protein>
<dbReference type="HOGENOM" id="CLU_085120_0_0_1"/>
<organism evidence="1 2">
    <name type="scientific">Galerina marginata (strain CBS 339.88)</name>
    <dbReference type="NCBI Taxonomy" id="685588"/>
    <lineage>
        <taxon>Eukaryota</taxon>
        <taxon>Fungi</taxon>
        <taxon>Dikarya</taxon>
        <taxon>Basidiomycota</taxon>
        <taxon>Agaricomycotina</taxon>
        <taxon>Agaricomycetes</taxon>
        <taxon>Agaricomycetidae</taxon>
        <taxon>Agaricales</taxon>
        <taxon>Agaricineae</taxon>
        <taxon>Strophariaceae</taxon>
        <taxon>Galerina</taxon>
    </lineage>
</organism>
<evidence type="ECO:0000313" key="2">
    <source>
        <dbReference type="Proteomes" id="UP000027222"/>
    </source>
</evidence>
<proteinExistence type="predicted"/>
<dbReference type="InterPro" id="IPR036397">
    <property type="entry name" value="RNaseH_sf"/>
</dbReference>
<sequence length="310" mass="34811">MEIVKCLPELTKHLEPMASHAWPDHRFCDRYWSQITFEESLFPLTEDRNFELYLDFIADMFMSDAGGLCIGTDTSVYTNATSKKATQSVAAGVLFSQGIEVNCFRWLVGRTTTPDMGQLAICCAIEGTVNHPCRHIAIFTDSIASVKRALDTSLHSSQSHSLRVCKVLETWLEDDLLHWISFHFVPTKLKWRYQHMVHNYAASTYHRPVDFGSWVTFDRLRSESDSQIALHWVQSAASRPQHLGHDFLQLTTLGKKPKPILPSTRKGGPYIRESGSNAASFTSLMAAPCAELLARPALTSSRTVSAYAVI</sequence>
<dbReference type="OrthoDB" id="2740572at2759"/>
<evidence type="ECO:0000313" key="1">
    <source>
        <dbReference type="EMBL" id="KDR77365.1"/>
    </source>
</evidence>
<dbReference type="EMBL" id="KL142377">
    <property type="protein sequence ID" value="KDR77365.1"/>
    <property type="molecule type" value="Genomic_DNA"/>
</dbReference>
<reference evidence="2" key="1">
    <citation type="journal article" date="2014" name="Proc. Natl. Acad. Sci. U.S.A.">
        <title>Extensive sampling of basidiomycete genomes demonstrates inadequacy of the white-rot/brown-rot paradigm for wood decay fungi.</title>
        <authorList>
            <person name="Riley R."/>
            <person name="Salamov A.A."/>
            <person name="Brown D.W."/>
            <person name="Nagy L.G."/>
            <person name="Floudas D."/>
            <person name="Held B.W."/>
            <person name="Levasseur A."/>
            <person name="Lombard V."/>
            <person name="Morin E."/>
            <person name="Otillar R."/>
            <person name="Lindquist E.A."/>
            <person name="Sun H."/>
            <person name="LaButti K.M."/>
            <person name="Schmutz J."/>
            <person name="Jabbour D."/>
            <person name="Luo H."/>
            <person name="Baker S.E."/>
            <person name="Pisabarro A.G."/>
            <person name="Walton J.D."/>
            <person name="Blanchette R.A."/>
            <person name="Henrissat B."/>
            <person name="Martin F."/>
            <person name="Cullen D."/>
            <person name="Hibbett D.S."/>
            <person name="Grigoriev I.V."/>
        </authorList>
    </citation>
    <scope>NUCLEOTIDE SEQUENCE [LARGE SCALE GENOMIC DNA]</scope>
    <source>
        <strain evidence="2">CBS 339.88</strain>
    </source>
</reference>
<name>A0A067T2F9_GALM3</name>